<sequence>MVVELMKRLHPDNFGELPDGVRDDMLAVWQSERDRVVRQFEAV</sequence>
<evidence type="ECO:0000313" key="1">
    <source>
        <dbReference type="EMBL" id="GAI72213.1"/>
    </source>
</evidence>
<proteinExistence type="predicted"/>
<gene>
    <name evidence="1" type="ORF">S12H4_03807</name>
</gene>
<accession>X1QVB8</accession>
<organism evidence="1">
    <name type="scientific">marine sediment metagenome</name>
    <dbReference type="NCBI Taxonomy" id="412755"/>
    <lineage>
        <taxon>unclassified sequences</taxon>
        <taxon>metagenomes</taxon>
        <taxon>ecological metagenomes</taxon>
    </lineage>
</organism>
<comment type="caution">
    <text evidence="1">The sequence shown here is derived from an EMBL/GenBank/DDBJ whole genome shotgun (WGS) entry which is preliminary data.</text>
</comment>
<reference evidence="1" key="1">
    <citation type="journal article" date="2014" name="Front. Microbiol.">
        <title>High frequency of phylogenetically diverse reductive dehalogenase-homologous genes in deep subseafloor sedimentary metagenomes.</title>
        <authorList>
            <person name="Kawai M."/>
            <person name="Futagami T."/>
            <person name="Toyoda A."/>
            <person name="Takaki Y."/>
            <person name="Nishi S."/>
            <person name="Hori S."/>
            <person name="Arai W."/>
            <person name="Tsubouchi T."/>
            <person name="Morono Y."/>
            <person name="Uchiyama I."/>
            <person name="Ito T."/>
            <person name="Fujiyama A."/>
            <person name="Inagaki F."/>
            <person name="Takami H."/>
        </authorList>
    </citation>
    <scope>NUCLEOTIDE SEQUENCE</scope>
    <source>
        <strain evidence="1">Expedition CK06-06</strain>
    </source>
</reference>
<dbReference type="AlphaFoldDB" id="X1QVB8"/>
<dbReference type="EMBL" id="BARW01001110">
    <property type="protein sequence ID" value="GAI72213.1"/>
    <property type="molecule type" value="Genomic_DNA"/>
</dbReference>
<protein>
    <submittedName>
        <fullName evidence="1">Uncharacterized protein</fullName>
    </submittedName>
</protein>
<name>X1QVB8_9ZZZZ</name>